<name>A0A167FQ60_9BACL</name>
<keyword evidence="12" id="KW-0106">Calcium</keyword>
<evidence type="ECO:0000256" key="12">
    <source>
        <dbReference type="ARBA" id="ARBA00022837"/>
    </source>
</evidence>
<evidence type="ECO:0000256" key="3">
    <source>
        <dbReference type="ARBA" id="ARBA00001936"/>
    </source>
</evidence>
<evidence type="ECO:0000256" key="15">
    <source>
        <dbReference type="PIRSR" id="PIRSR605511-2"/>
    </source>
</evidence>
<comment type="similarity">
    <text evidence="6">Belongs to the SMP-30/CGR1 family.</text>
</comment>
<dbReference type="InterPro" id="IPR011042">
    <property type="entry name" value="6-blade_b-propeller_TolB-like"/>
</dbReference>
<keyword evidence="15" id="KW-0862">Zinc</keyword>
<keyword evidence="18" id="KW-1185">Reference proteome</keyword>
<dbReference type="STRING" id="1763538.LPB68_19585"/>
<dbReference type="GO" id="GO:0005737">
    <property type="term" value="C:cytoplasm"/>
    <property type="evidence" value="ECO:0007669"/>
    <property type="project" value="UniProtKB-SubCell"/>
</dbReference>
<dbReference type="EC" id="3.1.1.17" evidence="7"/>
<comment type="subcellular location">
    <subcellularLocation>
        <location evidence="5">Cytoplasm</location>
    </subcellularLocation>
</comment>
<organism evidence="17 18">
    <name type="scientific">Paenibacillus crassostreae</name>
    <dbReference type="NCBI Taxonomy" id="1763538"/>
    <lineage>
        <taxon>Bacteria</taxon>
        <taxon>Bacillati</taxon>
        <taxon>Bacillota</taxon>
        <taxon>Bacilli</taxon>
        <taxon>Bacillales</taxon>
        <taxon>Paenibacillaceae</taxon>
        <taxon>Paenibacillus</taxon>
    </lineage>
</organism>
<evidence type="ECO:0000256" key="2">
    <source>
        <dbReference type="ARBA" id="ARBA00001913"/>
    </source>
</evidence>
<dbReference type="GO" id="GO:0030234">
    <property type="term" value="F:enzyme regulator activity"/>
    <property type="evidence" value="ECO:0007669"/>
    <property type="project" value="InterPro"/>
</dbReference>
<evidence type="ECO:0000256" key="9">
    <source>
        <dbReference type="ARBA" id="ARBA00022490"/>
    </source>
</evidence>
<evidence type="ECO:0000256" key="5">
    <source>
        <dbReference type="ARBA" id="ARBA00004496"/>
    </source>
</evidence>
<evidence type="ECO:0000259" key="16">
    <source>
        <dbReference type="Pfam" id="PF08450"/>
    </source>
</evidence>
<dbReference type="PRINTS" id="PR01790">
    <property type="entry name" value="SMP30FAMILY"/>
</dbReference>
<dbReference type="SUPFAM" id="SSF63829">
    <property type="entry name" value="Calcium-dependent phosphotriesterase"/>
    <property type="match status" value="1"/>
</dbReference>
<evidence type="ECO:0000313" key="17">
    <source>
        <dbReference type="EMBL" id="OAB76789.1"/>
    </source>
</evidence>
<dbReference type="PANTHER" id="PTHR10907">
    <property type="entry name" value="REGUCALCIN"/>
    <property type="match status" value="1"/>
</dbReference>
<evidence type="ECO:0000256" key="8">
    <source>
        <dbReference type="ARBA" id="ARBA00016808"/>
    </source>
</evidence>
<feature type="domain" description="SMP-30/Gluconolactonase/LRE-like region" evidence="16">
    <location>
        <begin position="14"/>
        <end position="257"/>
    </location>
</feature>
<comment type="cofactor">
    <cofactor evidence="2">
        <name>Ca(2+)</name>
        <dbReference type="ChEBI" id="CHEBI:29108"/>
    </cofactor>
</comment>
<comment type="cofactor">
    <cofactor evidence="3">
        <name>Mn(2+)</name>
        <dbReference type="ChEBI" id="CHEBI:29035"/>
    </cofactor>
</comment>
<evidence type="ECO:0000313" key="18">
    <source>
        <dbReference type="Proteomes" id="UP000077134"/>
    </source>
</evidence>
<protein>
    <recommendedName>
        <fullName evidence="8">Regucalcin</fullName>
        <ecNumber evidence="7">3.1.1.17</ecNumber>
    </recommendedName>
    <alternativeName>
        <fullName evidence="13">Gluconolactonase</fullName>
    </alternativeName>
</protein>
<dbReference type="AlphaFoldDB" id="A0A167FQ60"/>
<dbReference type="Proteomes" id="UP000077134">
    <property type="component" value="Unassembled WGS sequence"/>
</dbReference>
<comment type="cofactor">
    <cofactor evidence="15">
        <name>Zn(2+)</name>
        <dbReference type="ChEBI" id="CHEBI:29105"/>
    </cofactor>
    <text evidence="15">Binds 1 divalent metal cation per subunit.</text>
</comment>
<sequence length="294" mass="33010">MEALEIVVQTNSLLGEGPSWDADHHRLLWVDIEGHLLHIYYPKIGENETYNIGQPIGAVVPYCEDEVVVALYDGIHKYRLSTGELTLIANPEQHLSNNRFNDGKCDPKGRLWVGTMSMNGQAEQGSLYCLDLDLSIRKVLENVSISNGLGWSPDYSTMYYIDTPTRQVDAFDYDLETGMISNRRLVITMPDDAGDPDGMTVDAEGMLWIAEWNGERVAQWNPNTGEKLSEIVIPSGHVTSCVFAGDDLQDLYISTARIGMDDEQMKEQPLSGNLFRIRTEMKGQPTFSFKKLII</sequence>
<feature type="binding site" evidence="15">
    <location>
        <position position="101"/>
    </location>
    <ligand>
        <name>substrate</name>
    </ligand>
</feature>
<feature type="active site" description="Proton donor/acceptor" evidence="14">
    <location>
        <position position="197"/>
    </location>
</feature>
<keyword evidence="10 15" id="KW-0479">Metal-binding</keyword>
<gene>
    <name evidence="17" type="ORF">PNBC_05155</name>
</gene>
<evidence type="ECO:0000256" key="1">
    <source>
        <dbReference type="ARBA" id="ARBA00001589"/>
    </source>
</evidence>
<evidence type="ECO:0000256" key="14">
    <source>
        <dbReference type="PIRSR" id="PIRSR605511-1"/>
    </source>
</evidence>
<evidence type="ECO:0000256" key="10">
    <source>
        <dbReference type="ARBA" id="ARBA00022723"/>
    </source>
</evidence>
<evidence type="ECO:0000256" key="11">
    <source>
        <dbReference type="ARBA" id="ARBA00022801"/>
    </source>
</evidence>
<dbReference type="GO" id="GO:0004341">
    <property type="term" value="F:gluconolactonase activity"/>
    <property type="evidence" value="ECO:0007669"/>
    <property type="project" value="UniProtKB-EC"/>
</dbReference>
<keyword evidence="9" id="KW-0963">Cytoplasm</keyword>
<dbReference type="OrthoDB" id="2633250at2"/>
<reference evidence="17 18" key="1">
    <citation type="submission" date="2016-02" db="EMBL/GenBank/DDBJ databases">
        <title>Paenibacillus sp. LPB0068, isolated from Crassostrea gigas.</title>
        <authorList>
            <person name="Shin S.-K."/>
            <person name="Yi H."/>
        </authorList>
    </citation>
    <scope>NUCLEOTIDE SEQUENCE [LARGE SCALE GENOMIC DNA]</scope>
    <source>
        <strain evidence="17 18">LPB0068</strain>
    </source>
</reference>
<dbReference type="PRINTS" id="PR01791">
    <property type="entry name" value="REGUCALCIN"/>
</dbReference>
<evidence type="ECO:0000256" key="13">
    <source>
        <dbReference type="ARBA" id="ARBA00032464"/>
    </source>
</evidence>
<comment type="caution">
    <text evidence="17">The sequence shown here is derived from an EMBL/GenBank/DDBJ whole genome shotgun (WGS) entry which is preliminary data.</text>
</comment>
<dbReference type="InterPro" id="IPR008367">
    <property type="entry name" value="Regucalcin"/>
</dbReference>
<comment type="catalytic activity">
    <reaction evidence="1">
        <text>D-glucono-1,5-lactone + H2O = D-gluconate + H(+)</text>
        <dbReference type="Rhea" id="RHEA:10440"/>
        <dbReference type="ChEBI" id="CHEBI:15377"/>
        <dbReference type="ChEBI" id="CHEBI:15378"/>
        <dbReference type="ChEBI" id="CHEBI:16217"/>
        <dbReference type="ChEBI" id="CHEBI:18391"/>
        <dbReference type="EC" id="3.1.1.17"/>
    </reaction>
</comment>
<dbReference type="EMBL" id="LSFN01000005">
    <property type="protein sequence ID" value="OAB76789.1"/>
    <property type="molecule type" value="Genomic_DNA"/>
</dbReference>
<dbReference type="InterPro" id="IPR005511">
    <property type="entry name" value="SMP-30"/>
</dbReference>
<dbReference type="Gene3D" id="2.120.10.30">
    <property type="entry name" value="TolB, C-terminal domain"/>
    <property type="match status" value="1"/>
</dbReference>
<evidence type="ECO:0000256" key="6">
    <source>
        <dbReference type="ARBA" id="ARBA00008853"/>
    </source>
</evidence>
<proteinExistence type="inferred from homology"/>
<feature type="binding site" evidence="15">
    <location>
        <position position="99"/>
    </location>
    <ligand>
        <name>substrate</name>
    </ligand>
</feature>
<feature type="binding site" evidence="15">
    <location>
        <position position="16"/>
    </location>
    <ligand>
        <name>a divalent metal cation</name>
        <dbReference type="ChEBI" id="CHEBI:60240"/>
    </ligand>
</feature>
<dbReference type="GO" id="GO:0019853">
    <property type="term" value="P:L-ascorbic acid biosynthetic process"/>
    <property type="evidence" value="ECO:0007669"/>
    <property type="project" value="TreeGrafter"/>
</dbReference>
<dbReference type="GO" id="GO:0005509">
    <property type="term" value="F:calcium ion binding"/>
    <property type="evidence" value="ECO:0007669"/>
    <property type="project" value="InterPro"/>
</dbReference>
<dbReference type="RefSeq" id="WP_068655831.1">
    <property type="nucleotide sequence ID" value="NZ_CP017770.1"/>
</dbReference>
<dbReference type="InterPro" id="IPR013658">
    <property type="entry name" value="SGL"/>
</dbReference>
<dbReference type="Pfam" id="PF08450">
    <property type="entry name" value="SGL"/>
    <property type="match status" value="1"/>
</dbReference>
<dbReference type="KEGG" id="pcx:LPB68_19585"/>
<feature type="binding site" evidence="15">
    <location>
        <position position="147"/>
    </location>
    <ligand>
        <name>a divalent metal cation</name>
        <dbReference type="ChEBI" id="CHEBI:60240"/>
    </ligand>
</feature>
<keyword evidence="11" id="KW-0378">Hydrolase</keyword>
<comment type="cofactor">
    <cofactor evidence="4">
        <name>Mg(2+)</name>
        <dbReference type="ChEBI" id="CHEBI:18420"/>
    </cofactor>
</comment>
<evidence type="ECO:0000256" key="7">
    <source>
        <dbReference type="ARBA" id="ARBA00013227"/>
    </source>
</evidence>
<feature type="binding site" evidence="15">
    <location>
        <position position="197"/>
    </location>
    <ligand>
        <name>a divalent metal cation</name>
        <dbReference type="ChEBI" id="CHEBI:60240"/>
    </ligand>
</feature>
<accession>A0A167FQ60</accession>
<dbReference type="PANTHER" id="PTHR10907:SF47">
    <property type="entry name" value="REGUCALCIN"/>
    <property type="match status" value="1"/>
</dbReference>
<evidence type="ECO:0000256" key="4">
    <source>
        <dbReference type="ARBA" id="ARBA00001946"/>
    </source>
</evidence>